<reference evidence="2" key="2">
    <citation type="submission" date="2022-01" db="EMBL/GenBank/DDBJ databases">
        <authorList>
            <person name="Yamashiro T."/>
            <person name="Shiraishi A."/>
            <person name="Satake H."/>
            <person name="Nakayama K."/>
        </authorList>
    </citation>
    <scope>NUCLEOTIDE SEQUENCE</scope>
</reference>
<dbReference type="InterPro" id="IPR006016">
    <property type="entry name" value="UspA"/>
</dbReference>
<reference evidence="2" key="1">
    <citation type="journal article" date="2022" name="Int. J. Mol. Sci.">
        <title>Draft Genome of Tanacetum Coccineum: Genomic Comparison of Closely Related Tanacetum-Family Plants.</title>
        <authorList>
            <person name="Yamashiro T."/>
            <person name="Shiraishi A."/>
            <person name="Nakayama K."/>
            <person name="Satake H."/>
        </authorList>
    </citation>
    <scope>NUCLEOTIDE SEQUENCE</scope>
</reference>
<dbReference type="EMBL" id="BQNB010011942">
    <property type="protein sequence ID" value="GJS97171.1"/>
    <property type="molecule type" value="Genomic_DNA"/>
</dbReference>
<comment type="caution">
    <text evidence="2">The sequence shown here is derived from an EMBL/GenBank/DDBJ whole genome shotgun (WGS) entry which is preliminary data.</text>
</comment>
<dbReference type="Gene3D" id="3.40.50.620">
    <property type="entry name" value="HUPs"/>
    <property type="match status" value="1"/>
</dbReference>
<evidence type="ECO:0000313" key="2">
    <source>
        <dbReference type="EMBL" id="GJS97171.1"/>
    </source>
</evidence>
<accession>A0ABQ5A6C1</accession>
<evidence type="ECO:0000313" key="3">
    <source>
        <dbReference type="Proteomes" id="UP001151760"/>
    </source>
</evidence>
<organism evidence="2 3">
    <name type="scientific">Tanacetum coccineum</name>
    <dbReference type="NCBI Taxonomy" id="301880"/>
    <lineage>
        <taxon>Eukaryota</taxon>
        <taxon>Viridiplantae</taxon>
        <taxon>Streptophyta</taxon>
        <taxon>Embryophyta</taxon>
        <taxon>Tracheophyta</taxon>
        <taxon>Spermatophyta</taxon>
        <taxon>Magnoliopsida</taxon>
        <taxon>eudicotyledons</taxon>
        <taxon>Gunneridae</taxon>
        <taxon>Pentapetalae</taxon>
        <taxon>asterids</taxon>
        <taxon>campanulids</taxon>
        <taxon>Asterales</taxon>
        <taxon>Asteraceae</taxon>
        <taxon>Asteroideae</taxon>
        <taxon>Anthemideae</taxon>
        <taxon>Anthemidinae</taxon>
        <taxon>Tanacetum</taxon>
    </lineage>
</organism>
<proteinExistence type="predicted"/>
<dbReference type="Proteomes" id="UP001151760">
    <property type="component" value="Unassembled WGS sequence"/>
</dbReference>
<protein>
    <submittedName>
        <fullName evidence="2">Universal stress protein A-like protein</fullName>
    </submittedName>
</protein>
<sequence length="107" mass="11975">MQHILNDHAAYALILVAELIKELEESENKVALDLLKKAKTTCKGTTEIGDPKVAICNEVEKLNVQLLIIGSHGRGALTRWLTNAMPRVPIVQQFLKQETKKESRQSN</sequence>
<gene>
    <name evidence="2" type="ORF">Tco_0804139</name>
</gene>
<evidence type="ECO:0000259" key="1">
    <source>
        <dbReference type="Pfam" id="PF00582"/>
    </source>
</evidence>
<keyword evidence="3" id="KW-1185">Reference proteome</keyword>
<dbReference type="InterPro" id="IPR014729">
    <property type="entry name" value="Rossmann-like_a/b/a_fold"/>
</dbReference>
<feature type="domain" description="UspA" evidence="1">
    <location>
        <begin position="18"/>
        <end position="81"/>
    </location>
</feature>
<dbReference type="Pfam" id="PF00582">
    <property type="entry name" value="Usp"/>
    <property type="match status" value="1"/>
</dbReference>
<dbReference type="PANTHER" id="PTHR31964:SF113">
    <property type="entry name" value="USPA DOMAIN-CONTAINING PROTEIN"/>
    <property type="match status" value="1"/>
</dbReference>
<dbReference type="SUPFAM" id="SSF52402">
    <property type="entry name" value="Adenine nucleotide alpha hydrolases-like"/>
    <property type="match status" value="1"/>
</dbReference>
<dbReference type="PANTHER" id="PTHR31964">
    <property type="entry name" value="ADENINE NUCLEOTIDE ALPHA HYDROLASES-LIKE SUPERFAMILY PROTEIN"/>
    <property type="match status" value="1"/>
</dbReference>
<name>A0ABQ5A6C1_9ASTR</name>